<dbReference type="AlphaFoldDB" id="A0A8C6WA89"/>
<dbReference type="CDD" id="cd23545">
    <property type="entry name" value="TFP_LU_ECD_Ly6G5c"/>
    <property type="match status" value="1"/>
</dbReference>
<dbReference type="GeneID" id="103724440"/>
<evidence type="ECO:0000256" key="1">
    <source>
        <dbReference type="ARBA" id="ARBA00002009"/>
    </source>
</evidence>
<dbReference type="Pfam" id="PF00021">
    <property type="entry name" value="UPAR_LY6"/>
    <property type="match status" value="1"/>
</dbReference>
<dbReference type="GeneTree" id="ENSGT00390000011513"/>
<sequence>MHFMVGPAASRGLKALGLHSTSQTLYTVFLLVLVLLSLVLGKIISAERPPQPLVLPKYLHCYRCLLETKELGCLLGSDICLTSAGSSCITLHIKNSSGFHVMVSDCRSREQMSDCSHTHPSPVFGFWRYSKCCFWDFCNNPQNREISMH</sequence>
<dbReference type="PANTHER" id="PTHR14909:SF6">
    <property type="entry name" value="LYMPHOCYTE ANTIGEN 6 COMPLEX LOCUS PROTEIN G5C"/>
    <property type="match status" value="1"/>
</dbReference>
<name>A0A8C6WA89_NANGA</name>
<accession>A0A8C6WA89</accession>
<evidence type="ECO:0000313" key="10">
    <source>
        <dbReference type="Ensembl" id="ENSNGAP00000018964.1"/>
    </source>
</evidence>
<dbReference type="GO" id="GO:0005576">
    <property type="term" value="C:extracellular region"/>
    <property type="evidence" value="ECO:0007669"/>
    <property type="project" value="UniProtKB-SubCell"/>
</dbReference>
<dbReference type="KEGG" id="ngi:103724440"/>
<dbReference type="GO" id="GO:0042802">
    <property type="term" value="F:identical protein binding"/>
    <property type="evidence" value="ECO:0007669"/>
    <property type="project" value="Ensembl"/>
</dbReference>
<keyword evidence="6" id="KW-0732">Signal</keyword>
<protein>
    <recommendedName>
        <fullName evidence="4">Lymphocyte antigen 6 complex locus protein G5c</fullName>
    </recommendedName>
</protein>
<dbReference type="Ensembl" id="ENSNGAT00000024622.1">
    <property type="protein sequence ID" value="ENSNGAP00000018964.1"/>
    <property type="gene ID" value="ENSNGAG00000018931.1"/>
</dbReference>
<dbReference type="OrthoDB" id="9449163at2759"/>
<evidence type="ECO:0000256" key="6">
    <source>
        <dbReference type="ARBA" id="ARBA00022729"/>
    </source>
</evidence>
<dbReference type="InterPro" id="IPR045860">
    <property type="entry name" value="Snake_toxin-like_sf"/>
</dbReference>
<comment type="subcellular location">
    <subcellularLocation>
        <location evidence="2">Secreted</location>
    </subcellularLocation>
</comment>
<evidence type="ECO:0000256" key="8">
    <source>
        <dbReference type="ARBA" id="ARBA00023180"/>
    </source>
</evidence>
<dbReference type="GO" id="GO:0009897">
    <property type="term" value="C:external side of plasma membrane"/>
    <property type="evidence" value="ECO:0007669"/>
    <property type="project" value="Ensembl"/>
</dbReference>
<evidence type="ECO:0000256" key="5">
    <source>
        <dbReference type="ARBA" id="ARBA00022525"/>
    </source>
</evidence>
<gene>
    <name evidence="10" type="primary">Ly6g5c</name>
</gene>
<reference evidence="10" key="1">
    <citation type="submission" date="2025-08" db="UniProtKB">
        <authorList>
            <consortium name="Ensembl"/>
        </authorList>
    </citation>
    <scope>IDENTIFICATION</scope>
</reference>
<comment type="subunit">
    <text evidence="3">Forms oligomers.</text>
</comment>
<feature type="domain" description="UPAR/Ly6" evidence="9">
    <location>
        <begin position="58"/>
        <end position="141"/>
    </location>
</feature>
<keyword evidence="7" id="KW-1015">Disulfide bond</keyword>
<evidence type="ECO:0000256" key="4">
    <source>
        <dbReference type="ARBA" id="ARBA00015330"/>
    </source>
</evidence>
<dbReference type="CTD" id="80741"/>
<reference evidence="10" key="2">
    <citation type="submission" date="2025-09" db="UniProtKB">
        <authorList>
            <consortium name="Ensembl"/>
        </authorList>
    </citation>
    <scope>IDENTIFICATION</scope>
</reference>
<keyword evidence="11" id="KW-1185">Reference proteome</keyword>
<keyword evidence="5" id="KW-0964">Secreted</keyword>
<evidence type="ECO:0000256" key="2">
    <source>
        <dbReference type="ARBA" id="ARBA00004613"/>
    </source>
</evidence>
<evidence type="ECO:0000259" key="9">
    <source>
        <dbReference type="Pfam" id="PF00021"/>
    </source>
</evidence>
<evidence type="ECO:0000313" key="11">
    <source>
        <dbReference type="Proteomes" id="UP000694381"/>
    </source>
</evidence>
<keyword evidence="8" id="KW-0325">Glycoprotein</keyword>
<comment type="function">
    <text evidence="1">May have a role in hematopoietic cell differentiation.</text>
</comment>
<proteinExistence type="predicted"/>
<dbReference type="Gene3D" id="2.10.60.10">
    <property type="entry name" value="CD59"/>
    <property type="match status" value="1"/>
</dbReference>
<dbReference type="GO" id="GO:0032991">
    <property type="term" value="C:protein-containing complex"/>
    <property type="evidence" value="ECO:0007669"/>
    <property type="project" value="Ensembl"/>
</dbReference>
<dbReference type="InterPro" id="IPR016054">
    <property type="entry name" value="LY6_UPA_recep-like"/>
</dbReference>
<dbReference type="PANTHER" id="PTHR14909">
    <property type="entry name" value="LYMPHOCYTE ANTIGEN 6 COMPLEX LOCUS PROTEIN G5C"/>
    <property type="match status" value="1"/>
</dbReference>
<organism evidence="10 11">
    <name type="scientific">Nannospalax galili</name>
    <name type="common">Northern Israeli blind subterranean mole rat</name>
    <name type="synonym">Spalax galili</name>
    <dbReference type="NCBI Taxonomy" id="1026970"/>
    <lineage>
        <taxon>Eukaryota</taxon>
        <taxon>Metazoa</taxon>
        <taxon>Chordata</taxon>
        <taxon>Craniata</taxon>
        <taxon>Vertebrata</taxon>
        <taxon>Euteleostomi</taxon>
        <taxon>Mammalia</taxon>
        <taxon>Eutheria</taxon>
        <taxon>Euarchontoglires</taxon>
        <taxon>Glires</taxon>
        <taxon>Rodentia</taxon>
        <taxon>Myomorpha</taxon>
        <taxon>Muroidea</taxon>
        <taxon>Spalacidae</taxon>
        <taxon>Spalacinae</taxon>
        <taxon>Nannospalax</taxon>
    </lineage>
</organism>
<evidence type="ECO:0000256" key="7">
    <source>
        <dbReference type="ARBA" id="ARBA00023157"/>
    </source>
</evidence>
<dbReference type="Proteomes" id="UP000694381">
    <property type="component" value="Unassembled WGS sequence"/>
</dbReference>
<evidence type="ECO:0000256" key="3">
    <source>
        <dbReference type="ARBA" id="ARBA00011815"/>
    </source>
</evidence>
<dbReference type="OMA" id="FLDFCNN"/>
<dbReference type="InterPro" id="IPR026110">
    <property type="entry name" value="LY6G5C"/>
</dbReference>
<dbReference type="RefSeq" id="XP_008819748.1">
    <property type="nucleotide sequence ID" value="XM_008821526.1"/>
</dbReference>